<sequence>MVLVTQPLIGQLLRFATVARLWFVTHAFDNFQETKGNGICKPATFKQPYGGICAVSTTPTESTGVGKVHSGWANYISRYL</sequence>
<evidence type="ECO:0008006" key="3">
    <source>
        <dbReference type="Google" id="ProtNLM"/>
    </source>
</evidence>
<accession>A0A0G4H0K9</accession>
<dbReference type="AlphaFoldDB" id="A0A0G4H0K9"/>
<evidence type="ECO:0000256" key="1">
    <source>
        <dbReference type="SAM" id="SignalP"/>
    </source>
</evidence>
<name>A0A0G4H0K9_9ALVE</name>
<organism evidence="2">
    <name type="scientific">Chromera velia CCMP2878</name>
    <dbReference type="NCBI Taxonomy" id="1169474"/>
    <lineage>
        <taxon>Eukaryota</taxon>
        <taxon>Sar</taxon>
        <taxon>Alveolata</taxon>
        <taxon>Colpodellida</taxon>
        <taxon>Chromeraceae</taxon>
        <taxon>Chromera</taxon>
    </lineage>
</organism>
<dbReference type="VEuPathDB" id="CryptoDB:Cvel_5500"/>
<protein>
    <recommendedName>
        <fullName evidence="3">Secreted protein</fullName>
    </recommendedName>
</protein>
<feature type="chain" id="PRO_5005190932" description="Secreted protein" evidence="1">
    <location>
        <begin position="28"/>
        <end position="80"/>
    </location>
</feature>
<reference evidence="2" key="1">
    <citation type="submission" date="2014-11" db="EMBL/GenBank/DDBJ databases">
        <authorList>
            <person name="Otto D Thomas"/>
            <person name="Naeem Raeece"/>
        </authorList>
    </citation>
    <scope>NUCLEOTIDE SEQUENCE</scope>
</reference>
<keyword evidence="1" id="KW-0732">Signal</keyword>
<proteinExistence type="predicted"/>
<dbReference type="EMBL" id="CDMZ01001743">
    <property type="protein sequence ID" value="CEM36949.1"/>
    <property type="molecule type" value="Genomic_DNA"/>
</dbReference>
<evidence type="ECO:0000313" key="2">
    <source>
        <dbReference type="EMBL" id="CEM36949.1"/>
    </source>
</evidence>
<gene>
    <name evidence="2" type="ORF">Cvel_5500</name>
</gene>
<feature type="signal peptide" evidence="1">
    <location>
        <begin position="1"/>
        <end position="27"/>
    </location>
</feature>